<dbReference type="EMBL" id="KV449457">
    <property type="protein sequence ID" value="OAX31319.1"/>
    <property type="molecule type" value="Genomic_DNA"/>
</dbReference>
<name>A0A1B7MFD6_9AGAM</name>
<evidence type="ECO:0000313" key="1">
    <source>
        <dbReference type="EMBL" id="OAX31319.1"/>
    </source>
</evidence>
<evidence type="ECO:0000313" key="2">
    <source>
        <dbReference type="Proteomes" id="UP000092154"/>
    </source>
</evidence>
<dbReference type="Proteomes" id="UP000092154">
    <property type="component" value="Unassembled WGS sequence"/>
</dbReference>
<proteinExistence type="predicted"/>
<dbReference type="OrthoDB" id="10363355at2759"/>
<gene>
    <name evidence="1" type="ORF">K503DRAFT_777687</name>
</gene>
<dbReference type="InParanoid" id="A0A1B7MFD6"/>
<keyword evidence="2" id="KW-1185">Reference proteome</keyword>
<sequence length="67" mass="7930">MAKSRHRYKSASIYTTLFYKAFINIWSNDVTDSITEYWLSFVICELKPVLPTAKAVNWLIVEHTYVR</sequence>
<dbReference type="AlphaFoldDB" id="A0A1B7MFD6"/>
<protein>
    <submittedName>
        <fullName evidence="1">Uncharacterized protein</fullName>
    </submittedName>
</protein>
<organism evidence="1 2">
    <name type="scientific">Rhizopogon vinicolor AM-OR11-026</name>
    <dbReference type="NCBI Taxonomy" id="1314800"/>
    <lineage>
        <taxon>Eukaryota</taxon>
        <taxon>Fungi</taxon>
        <taxon>Dikarya</taxon>
        <taxon>Basidiomycota</taxon>
        <taxon>Agaricomycotina</taxon>
        <taxon>Agaricomycetes</taxon>
        <taxon>Agaricomycetidae</taxon>
        <taxon>Boletales</taxon>
        <taxon>Suillineae</taxon>
        <taxon>Rhizopogonaceae</taxon>
        <taxon>Rhizopogon</taxon>
    </lineage>
</organism>
<reference evidence="1 2" key="1">
    <citation type="submission" date="2016-06" db="EMBL/GenBank/DDBJ databases">
        <title>Comparative genomics of the ectomycorrhizal sister species Rhizopogon vinicolor and Rhizopogon vesiculosus (Basidiomycota: Boletales) reveals a divergence of the mating type B locus.</title>
        <authorList>
            <consortium name="DOE Joint Genome Institute"/>
            <person name="Mujic A.B."/>
            <person name="Kuo A."/>
            <person name="Tritt A."/>
            <person name="Lipzen A."/>
            <person name="Chen C."/>
            <person name="Johnson J."/>
            <person name="Sharma A."/>
            <person name="Barry K."/>
            <person name="Grigoriev I.V."/>
            <person name="Spatafora J.W."/>
        </authorList>
    </citation>
    <scope>NUCLEOTIDE SEQUENCE [LARGE SCALE GENOMIC DNA]</scope>
    <source>
        <strain evidence="1 2">AM-OR11-026</strain>
    </source>
</reference>
<accession>A0A1B7MFD6</accession>